<dbReference type="RefSeq" id="WP_003149079.1">
    <property type="nucleotide sequence ID" value="NZ_CAADLS010000232.1"/>
</dbReference>
<evidence type="ECO:0000313" key="1">
    <source>
        <dbReference type="EMBL" id="CRP81250.1"/>
    </source>
</evidence>
<reference evidence="2" key="1">
    <citation type="submission" date="2015-06" db="EMBL/GenBank/DDBJ databases">
        <authorList>
            <person name="Radhakrishnan Rajesh"/>
            <person name="Underwood Anthony"/>
            <person name="Al-Shahib Ali"/>
        </authorList>
    </citation>
    <scope>NUCLEOTIDE SEQUENCE [LARGE SCALE GENOMIC DNA]</scope>
    <source>
        <strain evidence="2">P19_London_7_VIM_2_05_10</strain>
    </source>
</reference>
<dbReference type="EMBL" id="CVVU01000245">
    <property type="protein sequence ID" value="CRP81250.1"/>
    <property type="molecule type" value="Genomic_DNA"/>
</dbReference>
<protein>
    <submittedName>
        <fullName evidence="1">Uncharacterized protein</fullName>
    </submittedName>
</protein>
<evidence type="ECO:0000313" key="2">
    <source>
        <dbReference type="Proteomes" id="UP000045039"/>
    </source>
</evidence>
<name>A0A9P1R9Y1_PSEAI</name>
<comment type="caution">
    <text evidence="1">The sequence shown here is derived from an EMBL/GenBank/DDBJ whole genome shotgun (WGS) entry which is preliminary data.</text>
</comment>
<organism evidence="1 2">
    <name type="scientific">Pseudomonas aeruginosa</name>
    <dbReference type="NCBI Taxonomy" id="287"/>
    <lineage>
        <taxon>Bacteria</taxon>
        <taxon>Pseudomonadati</taxon>
        <taxon>Pseudomonadota</taxon>
        <taxon>Gammaproteobacteria</taxon>
        <taxon>Pseudomonadales</taxon>
        <taxon>Pseudomonadaceae</taxon>
        <taxon>Pseudomonas</taxon>
    </lineage>
</organism>
<dbReference type="AlphaFoldDB" id="A0A9P1R9Y1"/>
<sequence>MRDLYQSPVIISMERANPLAQHRLTRLLRLNILLLGDRRLLDRRLHRIILRCSARQIAHRRLTDCNNLRVKPRIDRRGRRGRTNGRVKLWDRRERRLGKERNRRLRLAPQPIFLGHGGQKRLGTLDHILNNLVRNSAISGRTHLEDVVQLTVRELRFREASQPLLGRDAPRGRREKNGRGAAVMGFEDRLLFPAQFFQKCS</sequence>
<dbReference type="Proteomes" id="UP000045039">
    <property type="component" value="Unassembled WGS sequence"/>
</dbReference>
<proteinExistence type="predicted"/>
<accession>A0A9P1R9Y1</accession>
<gene>
    <name evidence="1" type="ORF">PAERUG_P19_London_7_VIM_2_05_10_05638</name>
</gene>